<dbReference type="Pfam" id="PF20062">
    <property type="entry name" value="DUF6461"/>
    <property type="match status" value="1"/>
</dbReference>
<sequence>MTFVEGLDKRELLQRFGGELSQARFVSFDDQNAIEQFGLFGTVLWVGQCGEWAFVYEDYGYVGQIPEVLHTISAGTRAVSVLNHEVNGHTWFCYAEDGTPIVSAEPGTLLYTNPSPQVQELLRRAGFSDAPTENDDYDSLQIMSALAEAAGVRLTKEAIADSPLLSTFLKNPFSDFVEDVLSLGADEQTANRLLDLLNSWEHRERILNFFNDGLQRERFPRSHDLDQRWQKEYLGPMVVKILTALQSVQITLPLLSALETANEEMRFAVRELLKILIDFDQMYDQQGARERLLMLSGASEPELALQAALTLGARGDQRAVEPLLSLIPVYPNERKIIQVLGRLQESSAKEPLLRLLNPQSKEIDYQRDLLKALEHIGGGAIADRLLLFLDPEPTSSRAGNFQGDLLKTLLRLHPPHLLDALLALLHPYPGPYPDFTPKSGFQMSLIATLGHLGNRQAIDPLAQLLVLDVQGLSLPEHYLQVRLVEALKQLGDTRSELEEIAAALQREDSKFMRRSFSTLVHPSPENLL</sequence>
<dbReference type="Gene3D" id="1.25.10.10">
    <property type="entry name" value="Leucine-rich Repeat Variant"/>
    <property type="match status" value="1"/>
</dbReference>
<dbReference type="InterPro" id="IPR045592">
    <property type="entry name" value="DUF6461"/>
</dbReference>
<reference evidence="1" key="1">
    <citation type="submission" date="2020-10" db="EMBL/GenBank/DDBJ databases">
        <title>Taxonomic study of unclassified bacteria belonging to the class Ktedonobacteria.</title>
        <authorList>
            <person name="Yabe S."/>
            <person name="Wang C.M."/>
            <person name="Zheng Y."/>
            <person name="Sakai Y."/>
            <person name="Cavaletti L."/>
            <person name="Monciardini P."/>
            <person name="Donadio S."/>
        </authorList>
    </citation>
    <scope>NUCLEOTIDE SEQUENCE</scope>
    <source>
        <strain evidence="1">ID150040</strain>
    </source>
</reference>
<accession>A0A8J3IY00</accession>
<comment type="caution">
    <text evidence="1">The sequence shown here is derived from an EMBL/GenBank/DDBJ whole genome shotgun (WGS) entry which is preliminary data.</text>
</comment>
<keyword evidence="2" id="KW-1185">Reference proteome</keyword>
<organism evidence="1 2">
    <name type="scientific">Reticulibacter mediterranei</name>
    <dbReference type="NCBI Taxonomy" id="2778369"/>
    <lineage>
        <taxon>Bacteria</taxon>
        <taxon>Bacillati</taxon>
        <taxon>Chloroflexota</taxon>
        <taxon>Ktedonobacteria</taxon>
        <taxon>Ktedonobacterales</taxon>
        <taxon>Reticulibacteraceae</taxon>
        <taxon>Reticulibacter</taxon>
    </lineage>
</organism>
<dbReference type="EMBL" id="BNJK01000002">
    <property type="protein sequence ID" value="GHP00536.1"/>
    <property type="molecule type" value="Genomic_DNA"/>
</dbReference>
<evidence type="ECO:0000313" key="2">
    <source>
        <dbReference type="Proteomes" id="UP000597444"/>
    </source>
</evidence>
<evidence type="ECO:0008006" key="3">
    <source>
        <dbReference type="Google" id="ProtNLM"/>
    </source>
</evidence>
<dbReference type="AlphaFoldDB" id="A0A8J3IY00"/>
<dbReference type="InterPro" id="IPR016024">
    <property type="entry name" value="ARM-type_fold"/>
</dbReference>
<dbReference type="Proteomes" id="UP000597444">
    <property type="component" value="Unassembled WGS sequence"/>
</dbReference>
<dbReference type="InterPro" id="IPR011989">
    <property type="entry name" value="ARM-like"/>
</dbReference>
<proteinExistence type="predicted"/>
<gene>
    <name evidence="1" type="ORF">KSF_105830</name>
</gene>
<evidence type="ECO:0000313" key="1">
    <source>
        <dbReference type="EMBL" id="GHP00536.1"/>
    </source>
</evidence>
<dbReference type="SUPFAM" id="SSF48371">
    <property type="entry name" value="ARM repeat"/>
    <property type="match status" value="1"/>
</dbReference>
<name>A0A8J3IY00_9CHLR</name>
<protein>
    <recommendedName>
        <fullName evidence="3">HEAT repeat domain-containing protein</fullName>
    </recommendedName>
</protein>